<dbReference type="GO" id="GO:0001579">
    <property type="term" value="P:medium-chain fatty acid transport"/>
    <property type="evidence" value="ECO:0007669"/>
    <property type="project" value="TreeGrafter"/>
</dbReference>
<evidence type="ECO:0000313" key="13">
    <source>
        <dbReference type="Proteomes" id="UP000627253"/>
    </source>
</evidence>
<comment type="similarity">
    <text evidence="1">Belongs to the ATP-dependent AMP-binding enzyme family.</text>
</comment>
<keyword evidence="4" id="KW-0445">Lipid transport</keyword>
<feature type="non-terminal residue" evidence="12">
    <location>
        <position position="476"/>
    </location>
</feature>
<comment type="caution">
    <text evidence="12">The sequence shown here is derived from an EMBL/GenBank/DDBJ whole genome shotgun (WGS) entry which is preliminary data.</text>
</comment>
<dbReference type="AlphaFoldDB" id="A0A852IJJ9"/>
<dbReference type="Pfam" id="PF13193">
    <property type="entry name" value="AMP-binding_C"/>
    <property type="match status" value="1"/>
</dbReference>
<dbReference type="Gene3D" id="3.30.300.30">
    <property type="match status" value="1"/>
</dbReference>
<feature type="domain" description="AMP-dependent synthetase/ligase" evidence="10">
    <location>
        <begin position="66"/>
        <end position="225"/>
    </location>
</feature>
<evidence type="ECO:0000256" key="3">
    <source>
        <dbReference type="ARBA" id="ARBA00022832"/>
    </source>
</evidence>
<dbReference type="GO" id="GO:0044539">
    <property type="term" value="P:long-chain fatty acid import into cell"/>
    <property type="evidence" value="ECO:0007669"/>
    <property type="project" value="TreeGrafter"/>
</dbReference>
<comment type="catalytic activity">
    <reaction evidence="9">
        <text>tetracosanoate + ATP + CoA = tetracosanoyl-CoA + AMP + diphosphate</text>
        <dbReference type="Rhea" id="RHEA:33639"/>
        <dbReference type="ChEBI" id="CHEBI:30616"/>
        <dbReference type="ChEBI" id="CHEBI:31014"/>
        <dbReference type="ChEBI" id="CHEBI:33019"/>
        <dbReference type="ChEBI" id="CHEBI:57287"/>
        <dbReference type="ChEBI" id="CHEBI:65052"/>
        <dbReference type="ChEBI" id="CHEBI:456215"/>
    </reaction>
    <physiologicalReaction direction="left-to-right" evidence="9">
        <dbReference type="Rhea" id="RHEA:33640"/>
    </physiologicalReaction>
</comment>
<evidence type="ECO:0000256" key="2">
    <source>
        <dbReference type="ARBA" id="ARBA00022598"/>
    </source>
</evidence>
<gene>
    <name evidence="12" type="primary">Slc27a1</name>
    <name evidence="12" type="ORF">TRILEU_R03997</name>
</gene>
<dbReference type="PROSITE" id="PS00455">
    <property type="entry name" value="AMP_BINDING"/>
    <property type="match status" value="1"/>
</dbReference>
<evidence type="ECO:0000256" key="6">
    <source>
        <dbReference type="ARBA" id="ARBA00026121"/>
    </source>
</evidence>
<evidence type="ECO:0000256" key="4">
    <source>
        <dbReference type="ARBA" id="ARBA00023055"/>
    </source>
</evidence>
<evidence type="ECO:0000256" key="8">
    <source>
        <dbReference type="ARBA" id="ARBA00041297"/>
    </source>
</evidence>
<dbReference type="PANTHER" id="PTHR43107:SF7">
    <property type="entry name" value="LONG-CHAIN FATTY ACID TRANSPORT PROTEIN 1"/>
    <property type="match status" value="1"/>
</dbReference>
<dbReference type="EC" id="6.2.1.3" evidence="6"/>
<evidence type="ECO:0000256" key="9">
    <source>
        <dbReference type="ARBA" id="ARBA00048666"/>
    </source>
</evidence>
<dbReference type="EMBL" id="WAAF01008837">
    <property type="protein sequence ID" value="NXX43666.1"/>
    <property type="molecule type" value="Genomic_DNA"/>
</dbReference>
<sequence length="476" mass="51471">ARAALVPAAVPAAVSEVSAMLGKNMAKFCSGAFVPGQVPAGSEHLDPLLSSCPTSAPPCGPGGGLDERLFYIYTSGTTGMPKAAIVVHSRYLRIAAFGYYGYRLRPEDVLYTCLPLYHAAGWWPPAPGPPLLPPGLPFLLLASSSSLASLCCPLVVQYIGELCRFLLRQPVREAEARHCVRLALGNGLRAGIWEEFRSRFRIQQIGEFYGATECNCSLANLDGKVRGGHGGALGACGFTSRLLPNVYPVRLLKVREGSTELLRDPAGLCVPCAPGEPGLLVGQIQQQDPLRRFDGYLSPGATSSKIATDVLRQGDQAYVSGDVLVMDEFGYLYFRERSGEGFRWRGENVSSSEVEAALSRLLGQAEVAVYGVEVPGVEGKAGMAAIADPMAKVNPNALYQELQKVLPAYARPVFLRLLPQVDTTGTFKIQKFRLQQEGFDPQQTSDRLYFLDPRQGSYLPLELPLYQRIQAGTAAL</sequence>
<evidence type="ECO:0000259" key="10">
    <source>
        <dbReference type="Pfam" id="PF00501"/>
    </source>
</evidence>
<dbReference type="GO" id="GO:0005789">
    <property type="term" value="C:endoplasmic reticulum membrane"/>
    <property type="evidence" value="ECO:0007669"/>
    <property type="project" value="TreeGrafter"/>
</dbReference>
<dbReference type="GO" id="GO:0005324">
    <property type="term" value="F:long-chain fatty acid transmembrane transporter activity"/>
    <property type="evidence" value="ECO:0007669"/>
    <property type="project" value="TreeGrafter"/>
</dbReference>
<dbReference type="GO" id="GO:0090434">
    <property type="term" value="F:oleoyl-CoA ligase activity"/>
    <property type="evidence" value="ECO:0007669"/>
    <property type="project" value="TreeGrafter"/>
</dbReference>
<organism evidence="12 13">
    <name type="scientific">Tricholaema leucomelas</name>
    <name type="common">pied barbet</name>
    <dbReference type="NCBI Taxonomy" id="240729"/>
    <lineage>
        <taxon>Eukaryota</taxon>
        <taxon>Metazoa</taxon>
        <taxon>Chordata</taxon>
        <taxon>Craniata</taxon>
        <taxon>Vertebrata</taxon>
        <taxon>Euteleostomi</taxon>
        <taxon>Archelosauria</taxon>
        <taxon>Archosauria</taxon>
        <taxon>Dinosauria</taxon>
        <taxon>Saurischia</taxon>
        <taxon>Theropoda</taxon>
        <taxon>Coelurosauria</taxon>
        <taxon>Aves</taxon>
        <taxon>Neognathae</taxon>
        <taxon>Neoaves</taxon>
        <taxon>Telluraves</taxon>
        <taxon>Coraciimorphae</taxon>
        <taxon>Piciformes</taxon>
        <taxon>Lybiidae</taxon>
        <taxon>Tricholaema lacrymosa</taxon>
    </lineage>
</organism>
<protein>
    <recommendedName>
        <fullName evidence="6">long-chain-fatty-acid--CoA ligase</fullName>
        <ecNumber evidence="6">6.2.1.3</ecNumber>
    </recommendedName>
    <alternativeName>
        <fullName evidence="8">Long-chain-fatty-acid--CoA ligase</fullName>
    </alternativeName>
</protein>
<keyword evidence="2" id="KW-0436">Ligase</keyword>
<dbReference type="Gene3D" id="3.40.50.12780">
    <property type="entry name" value="N-terminal domain of ligase-like"/>
    <property type="match status" value="1"/>
</dbReference>
<dbReference type="Proteomes" id="UP000627253">
    <property type="component" value="Unassembled WGS sequence"/>
</dbReference>
<accession>A0A852IJJ9</accession>
<proteinExistence type="inferred from homology"/>
<reference evidence="12" key="1">
    <citation type="submission" date="2020-02" db="EMBL/GenBank/DDBJ databases">
        <title>Bird 10,000 Genomes (B10K) Project - Family phase.</title>
        <authorList>
            <person name="Zhang G."/>
        </authorList>
    </citation>
    <scope>NUCLEOTIDE SEQUENCE</scope>
    <source>
        <strain evidence="12">B10K-DU-002-37</strain>
        <tissue evidence="12">Muscle</tissue>
    </source>
</reference>
<evidence type="ECO:0000256" key="5">
    <source>
        <dbReference type="ARBA" id="ARBA00023098"/>
    </source>
</evidence>
<dbReference type="GO" id="GO:0005886">
    <property type="term" value="C:plasma membrane"/>
    <property type="evidence" value="ECO:0007669"/>
    <property type="project" value="TreeGrafter"/>
</dbReference>
<keyword evidence="3" id="KW-0276">Fatty acid metabolism</keyword>
<keyword evidence="13" id="KW-1185">Reference proteome</keyword>
<keyword evidence="4" id="KW-0813">Transport</keyword>
<dbReference type="FunFam" id="3.30.300.30:FF:000002">
    <property type="entry name" value="Long-chain fatty acid transport protein 1"/>
    <property type="match status" value="1"/>
</dbReference>
<dbReference type="Pfam" id="PF00501">
    <property type="entry name" value="AMP-binding"/>
    <property type="match status" value="1"/>
</dbReference>
<dbReference type="InterPro" id="IPR025110">
    <property type="entry name" value="AMP-bd_C"/>
</dbReference>
<evidence type="ECO:0000313" key="12">
    <source>
        <dbReference type="EMBL" id="NXX43666.1"/>
    </source>
</evidence>
<evidence type="ECO:0000256" key="7">
    <source>
        <dbReference type="ARBA" id="ARBA00036527"/>
    </source>
</evidence>
<feature type="non-terminal residue" evidence="12">
    <location>
        <position position="1"/>
    </location>
</feature>
<dbReference type="InterPro" id="IPR020845">
    <property type="entry name" value="AMP-binding_CS"/>
</dbReference>
<dbReference type="InterPro" id="IPR042099">
    <property type="entry name" value="ANL_N_sf"/>
</dbReference>
<dbReference type="GO" id="GO:0005743">
    <property type="term" value="C:mitochondrial inner membrane"/>
    <property type="evidence" value="ECO:0007669"/>
    <property type="project" value="TreeGrafter"/>
</dbReference>
<dbReference type="OrthoDB" id="288590at2759"/>
<dbReference type="InterPro" id="IPR000873">
    <property type="entry name" value="AMP-dep_synth/lig_dom"/>
</dbReference>
<feature type="domain" description="AMP-binding enzyme C-terminal" evidence="11">
    <location>
        <begin position="353"/>
        <end position="428"/>
    </location>
</feature>
<comment type="catalytic activity">
    <reaction evidence="7">
        <text>a very long-chain fatty acid + ATP + CoA = a very long-chain fatty acyl-CoA + AMP + diphosphate</text>
        <dbReference type="Rhea" id="RHEA:54536"/>
        <dbReference type="ChEBI" id="CHEBI:30616"/>
        <dbReference type="ChEBI" id="CHEBI:33019"/>
        <dbReference type="ChEBI" id="CHEBI:57287"/>
        <dbReference type="ChEBI" id="CHEBI:58950"/>
        <dbReference type="ChEBI" id="CHEBI:138261"/>
        <dbReference type="ChEBI" id="CHEBI:456215"/>
    </reaction>
    <physiologicalReaction direction="left-to-right" evidence="7">
        <dbReference type="Rhea" id="RHEA:54537"/>
    </physiologicalReaction>
</comment>
<dbReference type="PANTHER" id="PTHR43107">
    <property type="entry name" value="LONG-CHAIN FATTY ACID TRANSPORT PROTEIN"/>
    <property type="match status" value="1"/>
</dbReference>
<name>A0A852IJJ9_9PICI</name>
<evidence type="ECO:0000259" key="11">
    <source>
        <dbReference type="Pfam" id="PF13193"/>
    </source>
</evidence>
<dbReference type="SUPFAM" id="SSF56801">
    <property type="entry name" value="Acetyl-CoA synthetase-like"/>
    <property type="match status" value="1"/>
</dbReference>
<keyword evidence="5" id="KW-0443">Lipid metabolism</keyword>
<evidence type="ECO:0000256" key="1">
    <source>
        <dbReference type="ARBA" id="ARBA00006432"/>
    </source>
</evidence>
<dbReference type="InterPro" id="IPR045851">
    <property type="entry name" value="AMP-bd_C_sf"/>
</dbReference>